<dbReference type="RefSeq" id="WP_271089848.1">
    <property type="nucleotide sequence ID" value="NZ_JAPJZH010000006.1"/>
</dbReference>
<evidence type="ECO:0000256" key="2">
    <source>
        <dbReference type="ARBA" id="ARBA00022723"/>
    </source>
</evidence>
<feature type="domain" description="Sulfatase N-terminal" evidence="6">
    <location>
        <begin position="30"/>
        <end position="343"/>
    </location>
</feature>
<evidence type="ECO:0000313" key="7">
    <source>
        <dbReference type="EMBL" id="MDA4846130.1"/>
    </source>
</evidence>
<dbReference type="PANTHER" id="PTHR42693">
    <property type="entry name" value="ARYLSULFATASE FAMILY MEMBER"/>
    <property type="match status" value="1"/>
</dbReference>
<keyword evidence="2" id="KW-0479">Metal-binding</keyword>
<dbReference type="PROSITE" id="PS00523">
    <property type="entry name" value="SULFATASE_1"/>
    <property type="match status" value="1"/>
</dbReference>
<evidence type="ECO:0000256" key="1">
    <source>
        <dbReference type="ARBA" id="ARBA00008779"/>
    </source>
</evidence>
<comment type="caution">
    <text evidence="7">The sequence shown here is derived from an EMBL/GenBank/DDBJ whole genome shotgun (WGS) entry which is preliminary data.</text>
</comment>
<sequence length="454" mass="49720">MISRLPLLALTALVCLVLLPGTQGPARAAPNILLIIADDMGLDASPCYDVGAWKPAMPNLEQLCREGVVFDNFYAAPMCSPTRATIMTGRYGFRTGVGTAVGRRSDNALKPSETTLFQYLDAYAQDPYAHGVIGKWHLSNENNGGADHPRRAGVGYYAGVIEGTLEDYFNWPRTVNGDTEEVNRYVTTAMTDDAIAWIAAQGSRPWFLWLAYVAPHLPLHVPPQELHSVAGLTGERQDIRARALDYYFAALEAMDTEMGRLLDSMPKAERENTVVIFIGDNGTPNQTVQAPFERRRAKASLYEGGTHVPLIVAGKGVTRRGAREEALVNSTDLFATIAQLAGIDLGSAPERPEDSISFAPLLEESGSAARDYVYTELFGDAPGSRRGNRPNPNGWAIRDGRWKYLHLDEQGDALYDLAADPFEQDNLMNGGLDREEEAAFQRLQSAGHDLRAGY</sequence>
<dbReference type="InterPro" id="IPR024607">
    <property type="entry name" value="Sulfatase_CS"/>
</dbReference>
<dbReference type="Gene3D" id="3.40.720.10">
    <property type="entry name" value="Alkaline Phosphatase, subunit A"/>
    <property type="match status" value="1"/>
</dbReference>
<protein>
    <submittedName>
        <fullName evidence="7">Sulfatase-like hydrolase/transferase</fullName>
    </submittedName>
</protein>
<dbReference type="Gene3D" id="3.30.1120.10">
    <property type="match status" value="1"/>
</dbReference>
<proteinExistence type="inferred from homology"/>
<evidence type="ECO:0000256" key="5">
    <source>
        <dbReference type="SAM" id="SignalP"/>
    </source>
</evidence>
<dbReference type="InterPro" id="IPR000917">
    <property type="entry name" value="Sulfatase_N"/>
</dbReference>
<feature type="signal peptide" evidence="5">
    <location>
        <begin position="1"/>
        <end position="28"/>
    </location>
</feature>
<evidence type="ECO:0000256" key="4">
    <source>
        <dbReference type="ARBA" id="ARBA00022837"/>
    </source>
</evidence>
<feature type="chain" id="PRO_5047176613" evidence="5">
    <location>
        <begin position="29"/>
        <end position="454"/>
    </location>
</feature>
<dbReference type="PANTHER" id="PTHR42693:SF53">
    <property type="entry name" value="ENDO-4-O-SULFATASE"/>
    <property type="match status" value="1"/>
</dbReference>
<dbReference type="InterPro" id="IPR017850">
    <property type="entry name" value="Alkaline_phosphatase_core_sf"/>
</dbReference>
<keyword evidence="8" id="KW-1185">Reference proteome</keyword>
<gene>
    <name evidence="7" type="ORF">OOZ53_12265</name>
</gene>
<keyword evidence="4" id="KW-0106">Calcium</keyword>
<evidence type="ECO:0000313" key="8">
    <source>
        <dbReference type="Proteomes" id="UP001148313"/>
    </source>
</evidence>
<dbReference type="EMBL" id="JAPJZH010000006">
    <property type="protein sequence ID" value="MDA4846130.1"/>
    <property type="molecule type" value="Genomic_DNA"/>
</dbReference>
<reference evidence="7" key="1">
    <citation type="submission" date="2022-11" db="EMBL/GenBank/DDBJ databases">
        <title>Hoeflea poritis sp. nov., isolated from scleractinian coral Porites lutea.</title>
        <authorList>
            <person name="Zhang G."/>
            <person name="Wei Q."/>
            <person name="Cai L."/>
        </authorList>
    </citation>
    <scope>NUCLEOTIDE SEQUENCE</scope>
    <source>
        <strain evidence="7">E7-10</strain>
    </source>
</reference>
<keyword evidence="5" id="KW-0732">Signal</keyword>
<dbReference type="SUPFAM" id="SSF53649">
    <property type="entry name" value="Alkaline phosphatase-like"/>
    <property type="match status" value="1"/>
</dbReference>
<organism evidence="7 8">
    <name type="scientific">Hoeflea poritis</name>
    <dbReference type="NCBI Taxonomy" id="2993659"/>
    <lineage>
        <taxon>Bacteria</taxon>
        <taxon>Pseudomonadati</taxon>
        <taxon>Pseudomonadota</taxon>
        <taxon>Alphaproteobacteria</taxon>
        <taxon>Hyphomicrobiales</taxon>
        <taxon>Rhizobiaceae</taxon>
        <taxon>Hoeflea</taxon>
    </lineage>
</organism>
<evidence type="ECO:0000259" key="6">
    <source>
        <dbReference type="Pfam" id="PF00884"/>
    </source>
</evidence>
<keyword evidence="3" id="KW-0378">Hydrolase</keyword>
<dbReference type="Proteomes" id="UP001148313">
    <property type="component" value="Unassembled WGS sequence"/>
</dbReference>
<name>A0ABT4VN75_9HYPH</name>
<dbReference type="InterPro" id="IPR050738">
    <property type="entry name" value="Sulfatase"/>
</dbReference>
<comment type="similarity">
    <text evidence="1">Belongs to the sulfatase family.</text>
</comment>
<accession>A0ABT4VN75</accession>
<evidence type="ECO:0000256" key="3">
    <source>
        <dbReference type="ARBA" id="ARBA00022801"/>
    </source>
</evidence>
<dbReference type="Pfam" id="PF00884">
    <property type="entry name" value="Sulfatase"/>
    <property type="match status" value="1"/>
</dbReference>